<dbReference type="Pfam" id="PF13193">
    <property type="entry name" value="AMP-binding_C"/>
    <property type="match status" value="1"/>
</dbReference>
<dbReference type="FunFam" id="3.40.50.12780:FF:000012">
    <property type="entry name" value="Non-ribosomal peptide synthetase"/>
    <property type="match status" value="1"/>
</dbReference>
<dbReference type="InterPro" id="IPR023213">
    <property type="entry name" value="CAT-like_dom_sf"/>
</dbReference>
<dbReference type="FunFam" id="1.10.1200.10:FF:000005">
    <property type="entry name" value="Nonribosomal peptide synthetase 1"/>
    <property type="match status" value="1"/>
</dbReference>
<dbReference type="InterPro" id="IPR036736">
    <property type="entry name" value="ACP-like_sf"/>
</dbReference>
<dbReference type="Gene3D" id="2.30.38.10">
    <property type="entry name" value="Luciferase, Domain 3"/>
    <property type="match status" value="1"/>
</dbReference>
<evidence type="ECO:0000313" key="9">
    <source>
        <dbReference type="Proteomes" id="UP000003959"/>
    </source>
</evidence>
<dbReference type="eggNOG" id="COG1020">
    <property type="taxonomic scope" value="Bacteria"/>
</dbReference>
<evidence type="ECO:0000256" key="5">
    <source>
        <dbReference type="SAM" id="Coils"/>
    </source>
</evidence>
<dbReference type="InterPro" id="IPR045851">
    <property type="entry name" value="AMP-bd_C_sf"/>
</dbReference>
<dbReference type="Proteomes" id="UP000003959">
    <property type="component" value="Unassembled WGS sequence"/>
</dbReference>
<dbReference type="PROSITE" id="PS00455">
    <property type="entry name" value="AMP_BINDING"/>
    <property type="match status" value="1"/>
</dbReference>
<dbReference type="OrthoDB" id="9757538at2"/>
<dbReference type="InterPro" id="IPR020806">
    <property type="entry name" value="PKS_PP-bd"/>
</dbReference>
<dbReference type="Gene3D" id="3.30.559.30">
    <property type="entry name" value="Nonribosomal peptide synthetase, condensation domain"/>
    <property type="match status" value="1"/>
</dbReference>
<sequence>MENKNIEEIYELSSMQQGMLFHTVYEPESEVYFEQLLCTIKGTLKGAVLEQAWQQVVARHPVLRSSFYWEEVDDPLQVVHKQVELPWTYHHWQDLTAQEQQYRLEGLLDSDRRLGFDLEQAPLMRLNLIQLGDQTYQLLWSHHHILFDGWSMAIVLQEAFAFYEATIKGEALHLKSPRPYRDYISWLKQQDLEQAKTFWQQKLQGFESPTVIRVNQGKQQTKGHQEQRFSLSPENTDQLQSLVRQHHLTLNTVVQGAWAILLSRYSGESDIIFGATVSGRSTTLPEVESMVGVLINTLPTRVEVARETELLPWLKELQAQQIEQEQYAYYPLADIQTLSDVPQGTPLFESILVFENYPMKESQQKGSLDVGEFRGFGHTNYPLTVVAVPGVELSIKVLYDTDRFSANTLNRLMEHFHTLLVEIGQNHQRQLDQVSILTAEERLKLLVEWNKTEKDYPWDRCIHHLFEEQVNKAPNAVAVVYEGQQLTYFELNHEANQLAHYLQSLGVKPGELVGICVDKSVEAIIGILGILKAGGAYVPLDPTYPKEHLDYLFNDSDFCVLLTQQTLVKNLPDHKAQIICLDTERDLIRTHGQDNLTSSIDANHLAYVIYTSGSTGKPKGVLVTHQGLCNLAHGQKHLFEIQPHSRVLQFASLSFDASVSEIFVTLVAGATLVLEHSTSLLPGADLVQTLNRHKITHVTLPPSALAVLPPDDLSALKTLIVAGEACTSQLVKEWGKGRRFLNAYGPTEGTVCATVAVVSGDEEKPSIGRPIPNVTTYILDSHLEPVPIGVAGEIYIGGVGLAQGYLNRPELTQEKFISNPFSPEIEGRLYKTGDLGYYLPDGTIEFLGRVDHQLKIRGFRIEPGEIKAVLTQHPEVKEAVIMAYEKPPGNHSLVAYLVTQKSELDRTQVRNFCKQQLPLYKIPSGFVFLEKLPLTPNGKIDRRALPTPDLSQRYLGGNFVAPRTATQTELATIWREVLKIEQVSINDNFFELGGHSLLATQVISRVREAYSIELPVSCLFEYPTILELGEKVIEKQFEVSELDDLEQILNEVNELSDDEVDEQLLMNN</sequence>
<accession>F4Y2N1</accession>
<dbReference type="Pfam" id="PF00501">
    <property type="entry name" value="AMP-binding"/>
    <property type="match status" value="1"/>
</dbReference>
<reference evidence="7 9" key="1">
    <citation type="journal article" date="2011" name="Proc. Natl. Acad. Sci. U.S.A.">
        <title>Genomic insights into the physiology and ecology of the marine filamentous cyanobacterium Lyngbya majuscula.</title>
        <authorList>
            <person name="Jones A.C."/>
            <person name="Monroe E.A."/>
            <person name="Podell S."/>
            <person name="Hess W.R."/>
            <person name="Klages S."/>
            <person name="Esquenazi E."/>
            <person name="Niessen S."/>
            <person name="Hoover H."/>
            <person name="Rothmann M."/>
            <person name="Lasken R.S."/>
            <person name="Yates J.R.III."/>
            <person name="Reinhardt R."/>
            <person name="Kube M."/>
            <person name="Burkart M.D."/>
            <person name="Allen E.E."/>
            <person name="Dorrestein P.C."/>
            <person name="Gerwick W.H."/>
            <person name="Gerwick L."/>
        </authorList>
    </citation>
    <scope>NUCLEOTIDE SEQUENCE [LARGE SCALE GENOMIC DNA]</scope>
    <source>
        <strain evidence="7 9">3L</strain>
    </source>
</reference>
<dbReference type="Gene3D" id="3.40.50.980">
    <property type="match status" value="2"/>
</dbReference>
<dbReference type="FunFam" id="3.30.300.30:FF:000010">
    <property type="entry name" value="Enterobactin synthetase component F"/>
    <property type="match status" value="1"/>
</dbReference>
<keyword evidence="4" id="KW-0597">Phosphoprotein</keyword>
<dbReference type="SMART" id="SM00823">
    <property type="entry name" value="PKS_PP"/>
    <property type="match status" value="1"/>
</dbReference>
<dbReference type="Pfam" id="PF00550">
    <property type="entry name" value="PP-binding"/>
    <property type="match status" value="1"/>
</dbReference>
<dbReference type="InterPro" id="IPR025110">
    <property type="entry name" value="AMP-bd_C"/>
</dbReference>
<dbReference type="CDD" id="cd17652">
    <property type="entry name" value="A_NRPS_CmdD_like"/>
    <property type="match status" value="1"/>
</dbReference>
<dbReference type="InterPro" id="IPR009081">
    <property type="entry name" value="PP-bd_ACP"/>
</dbReference>
<dbReference type="FunFam" id="3.30.559.10:FF:000012">
    <property type="entry name" value="Non-ribosomal peptide synthetase"/>
    <property type="match status" value="1"/>
</dbReference>
<dbReference type="GO" id="GO:0008610">
    <property type="term" value="P:lipid biosynthetic process"/>
    <property type="evidence" value="ECO:0007669"/>
    <property type="project" value="UniProtKB-ARBA"/>
</dbReference>
<evidence type="ECO:0000313" key="8">
    <source>
        <dbReference type="EMBL" id="EGJ28875.1"/>
    </source>
</evidence>
<dbReference type="PROSITE" id="PS00012">
    <property type="entry name" value="PHOSPHOPANTETHEINE"/>
    <property type="match status" value="1"/>
</dbReference>
<dbReference type="FunFam" id="3.40.50.980:FF:000001">
    <property type="entry name" value="Non-ribosomal peptide synthetase"/>
    <property type="match status" value="1"/>
</dbReference>
<dbReference type="GO" id="GO:0005737">
    <property type="term" value="C:cytoplasm"/>
    <property type="evidence" value="ECO:0007669"/>
    <property type="project" value="TreeGrafter"/>
</dbReference>
<protein>
    <submittedName>
        <fullName evidence="8">Amino acid adenylation domain protein</fullName>
    </submittedName>
    <submittedName>
        <fullName evidence="7">Putative nonribosomal peptide synthetase</fullName>
    </submittedName>
</protein>
<dbReference type="Gene3D" id="3.30.300.30">
    <property type="match status" value="1"/>
</dbReference>
<dbReference type="Gene3D" id="3.30.559.10">
    <property type="entry name" value="Chloramphenicol acetyltransferase-like domain"/>
    <property type="match status" value="1"/>
</dbReference>
<evidence type="ECO:0000256" key="2">
    <source>
        <dbReference type="ARBA" id="ARBA00006432"/>
    </source>
</evidence>
<dbReference type="GO" id="GO:0043041">
    <property type="term" value="P:amino acid activation for nonribosomal peptide biosynthetic process"/>
    <property type="evidence" value="ECO:0007669"/>
    <property type="project" value="TreeGrafter"/>
</dbReference>
<dbReference type="NCBIfam" id="TIGR01733">
    <property type="entry name" value="AA-adenyl-dom"/>
    <property type="match status" value="1"/>
</dbReference>
<evidence type="ECO:0000256" key="3">
    <source>
        <dbReference type="ARBA" id="ARBA00022450"/>
    </source>
</evidence>
<feature type="coiled-coil region" evidence="5">
    <location>
        <begin position="1035"/>
        <end position="1062"/>
    </location>
</feature>
<reference evidence="8" key="2">
    <citation type="journal article" date="2011" name="Proc. Natl. Acad. Sci. U.S.A.">
        <title>Genomic insights into the physiology and ecology of the marine filamentous cyanobacterium Lyngbya majuscula.</title>
        <authorList>
            <person name="Jones A.C."/>
            <person name="Monroe E.A."/>
            <person name="Podell S."/>
            <person name="Hess W.R."/>
            <person name="Klages S."/>
            <person name="Esquenazi E."/>
            <person name="Niessen S."/>
            <person name="Hoover H."/>
            <person name="Rothmann M."/>
            <person name="Lasken R.S."/>
            <person name="Yates J.R.III."/>
            <person name="Reinhardt R."/>
            <person name="Kube M."/>
            <person name="Burkart M.D."/>
            <person name="Allen E.E."/>
            <person name="Dorrestein P.C."/>
            <person name="Gerwick W.H."/>
            <person name="Gerwick L."/>
        </authorList>
    </citation>
    <scope>NUCLEOTIDE SEQUENCE</scope>
    <source>
        <strain evidence="8">3L</strain>
    </source>
</reference>
<dbReference type="SUPFAM" id="SSF56801">
    <property type="entry name" value="Acetyl-CoA synthetase-like"/>
    <property type="match status" value="1"/>
</dbReference>
<dbReference type="GO" id="GO:0003824">
    <property type="term" value="F:catalytic activity"/>
    <property type="evidence" value="ECO:0007669"/>
    <property type="project" value="InterPro"/>
</dbReference>
<dbReference type="GO" id="GO:0044550">
    <property type="term" value="P:secondary metabolite biosynthetic process"/>
    <property type="evidence" value="ECO:0007669"/>
    <property type="project" value="UniProtKB-ARBA"/>
</dbReference>
<organism evidence="8 9">
    <name type="scientific">Moorena producens 3L</name>
    <dbReference type="NCBI Taxonomy" id="489825"/>
    <lineage>
        <taxon>Bacteria</taxon>
        <taxon>Bacillati</taxon>
        <taxon>Cyanobacteriota</taxon>
        <taxon>Cyanophyceae</taxon>
        <taxon>Coleofasciculales</taxon>
        <taxon>Coleofasciculaceae</taxon>
        <taxon>Moorena</taxon>
    </lineage>
</organism>
<dbReference type="InterPro" id="IPR010071">
    <property type="entry name" value="AA_adenyl_dom"/>
</dbReference>
<dbReference type="RefSeq" id="WP_008190728.1">
    <property type="nucleotide sequence ID" value="NZ_GL890971.1"/>
</dbReference>
<evidence type="ECO:0000256" key="1">
    <source>
        <dbReference type="ARBA" id="ARBA00001957"/>
    </source>
</evidence>
<dbReference type="InterPro" id="IPR000873">
    <property type="entry name" value="AMP-dep_synth/lig_dom"/>
</dbReference>
<dbReference type="Gene3D" id="1.10.1200.10">
    <property type="entry name" value="ACP-like"/>
    <property type="match status" value="1"/>
</dbReference>
<dbReference type="PROSITE" id="PS50075">
    <property type="entry name" value="CARRIER"/>
    <property type="match status" value="1"/>
</dbReference>
<dbReference type="Pfam" id="PF00668">
    <property type="entry name" value="Condensation"/>
    <property type="match status" value="1"/>
</dbReference>
<dbReference type="AlphaFoldDB" id="F4Y2N1"/>
<evidence type="ECO:0000259" key="6">
    <source>
        <dbReference type="PROSITE" id="PS50075"/>
    </source>
</evidence>
<evidence type="ECO:0000256" key="4">
    <source>
        <dbReference type="ARBA" id="ARBA00022553"/>
    </source>
</evidence>
<feature type="domain" description="Carrier" evidence="6">
    <location>
        <begin position="961"/>
        <end position="1036"/>
    </location>
</feature>
<dbReference type="SUPFAM" id="SSF52777">
    <property type="entry name" value="CoA-dependent acyltransferases"/>
    <property type="match status" value="2"/>
</dbReference>
<gene>
    <name evidence="8" type="ORF">LYNGBM3L_68130</name>
</gene>
<dbReference type="CDD" id="cd19543">
    <property type="entry name" value="DCL_NRPS"/>
    <property type="match status" value="1"/>
</dbReference>
<comment type="cofactor">
    <cofactor evidence="1">
        <name>pantetheine 4'-phosphate</name>
        <dbReference type="ChEBI" id="CHEBI:47942"/>
    </cofactor>
</comment>
<proteinExistence type="inferred from homology"/>
<dbReference type="EMBL" id="GL890971">
    <property type="protein sequence ID" value="EGJ28875.1"/>
    <property type="molecule type" value="Genomic_DNA"/>
</dbReference>
<dbReference type="SUPFAM" id="SSF47336">
    <property type="entry name" value="ACP-like"/>
    <property type="match status" value="1"/>
</dbReference>
<dbReference type="EMBL" id="HQ696496">
    <property type="protein sequence ID" value="AEE88239.1"/>
    <property type="molecule type" value="Genomic_DNA"/>
</dbReference>
<keyword evidence="3" id="KW-0596">Phosphopantetheine</keyword>
<dbReference type="HOGENOM" id="CLU_000022_2_4_3"/>
<dbReference type="PANTHER" id="PTHR45527">
    <property type="entry name" value="NONRIBOSOMAL PEPTIDE SYNTHETASE"/>
    <property type="match status" value="1"/>
</dbReference>
<dbReference type="FunFam" id="2.30.38.10:FF:000001">
    <property type="entry name" value="Non-ribosomal peptide synthetase PvdI"/>
    <property type="match status" value="1"/>
</dbReference>
<evidence type="ECO:0000313" key="7">
    <source>
        <dbReference type="EMBL" id="AEE88239.1"/>
    </source>
</evidence>
<dbReference type="InterPro" id="IPR006162">
    <property type="entry name" value="Ppantetheine_attach_site"/>
</dbReference>
<name>F4Y2N1_9CYAN</name>
<keyword evidence="9" id="KW-1185">Reference proteome</keyword>
<dbReference type="GO" id="GO:0031177">
    <property type="term" value="F:phosphopantetheine binding"/>
    <property type="evidence" value="ECO:0007669"/>
    <property type="project" value="InterPro"/>
</dbReference>
<dbReference type="InterPro" id="IPR020845">
    <property type="entry name" value="AMP-binding_CS"/>
</dbReference>
<dbReference type="InterPro" id="IPR001242">
    <property type="entry name" value="Condensation_dom"/>
</dbReference>
<dbReference type="PANTHER" id="PTHR45527:SF1">
    <property type="entry name" value="FATTY ACID SYNTHASE"/>
    <property type="match status" value="1"/>
</dbReference>
<keyword evidence="5" id="KW-0175">Coiled coil</keyword>
<comment type="similarity">
    <text evidence="2">Belongs to the ATP-dependent AMP-binding enzyme family.</text>
</comment>